<evidence type="ECO:0000256" key="5">
    <source>
        <dbReference type="ARBA" id="ARBA00023242"/>
    </source>
</evidence>
<dbReference type="AlphaFoldDB" id="A0A0L7LN22"/>
<dbReference type="Pfam" id="PF05383">
    <property type="entry name" value="La"/>
    <property type="match status" value="1"/>
</dbReference>
<feature type="compositionally biased region" description="Basic and acidic residues" evidence="7">
    <location>
        <begin position="199"/>
        <end position="208"/>
    </location>
</feature>
<keyword evidence="3" id="KW-0805">Transcription regulation</keyword>
<dbReference type="GO" id="GO:0006396">
    <property type="term" value="P:RNA processing"/>
    <property type="evidence" value="ECO:0007669"/>
    <property type="project" value="InterPro"/>
</dbReference>
<dbReference type="PRINTS" id="PR00302">
    <property type="entry name" value="LUPUSLA"/>
</dbReference>
<keyword evidence="5" id="KW-0539">Nucleus</keyword>
<name>A0A0L7LN22_OPEBR</name>
<dbReference type="GO" id="GO:1990904">
    <property type="term" value="C:ribonucleoprotein complex"/>
    <property type="evidence" value="ECO:0007669"/>
    <property type="project" value="InterPro"/>
</dbReference>
<dbReference type="SUPFAM" id="SSF46785">
    <property type="entry name" value="Winged helix' DNA-binding domain"/>
    <property type="match status" value="1"/>
</dbReference>
<feature type="region of interest" description="Disordered" evidence="7">
    <location>
        <begin position="141"/>
        <end position="208"/>
    </location>
</feature>
<dbReference type="GO" id="GO:0003723">
    <property type="term" value="F:RNA binding"/>
    <property type="evidence" value="ECO:0007669"/>
    <property type="project" value="UniProtKB-UniRule"/>
</dbReference>
<dbReference type="InterPro" id="IPR045180">
    <property type="entry name" value="La_dom_prot"/>
</dbReference>
<evidence type="ECO:0000256" key="7">
    <source>
        <dbReference type="SAM" id="MobiDB-lite"/>
    </source>
</evidence>
<keyword evidence="10" id="KW-1185">Reference proteome</keyword>
<keyword evidence="2 6" id="KW-0694">RNA-binding</keyword>
<dbReference type="InterPro" id="IPR002344">
    <property type="entry name" value="Lupus_La"/>
</dbReference>
<gene>
    <name evidence="9" type="ORF">OBRU01_04924</name>
</gene>
<dbReference type="CDD" id="cd07323">
    <property type="entry name" value="LAM"/>
    <property type="match status" value="1"/>
</dbReference>
<reference evidence="9 10" key="1">
    <citation type="journal article" date="2015" name="Genome Biol. Evol.">
        <title>The genome of winter moth (Operophtera brumata) provides a genomic perspective on sexual dimorphism and phenology.</title>
        <authorList>
            <person name="Derks M.F."/>
            <person name="Smit S."/>
            <person name="Salis L."/>
            <person name="Schijlen E."/>
            <person name="Bossers A."/>
            <person name="Mateman C."/>
            <person name="Pijl A.S."/>
            <person name="de Ridder D."/>
            <person name="Groenen M.A."/>
            <person name="Visser M.E."/>
            <person name="Megens H.J."/>
        </authorList>
    </citation>
    <scope>NUCLEOTIDE SEQUENCE [LARGE SCALE GENOMIC DNA]</scope>
    <source>
        <strain evidence="9">WM2013NL</strain>
        <tissue evidence="9">Head and thorax</tissue>
    </source>
</reference>
<dbReference type="InterPro" id="IPR006630">
    <property type="entry name" value="La_HTH"/>
</dbReference>
<dbReference type="STRING" id="104452.A0A0L7LN22"/>
<comment type="subcellular location">
    <subcellularLocation>
        <location evidence="1">Nucleus</location>
    </subcellularLocation>
</comment>
<dbReference type="Gene3D" id="1.10.10.10">
    <property type="entry name" value="Winged helix-like DNA-binding domain superfamily/Winged helix DNA-binding domain"/>
    <property type="match status" value="1"/>
</dbReference>
<keyword evidence="4" id="KW-0804">Transcription</keyword>
<dbReference type="PANTHER" id="PTHR22792:SF62">
    <property type="entry name" value="LA-RELATED PROTEIN 7"/>
    <property type="match status" value="1"/>
</dbReference>
<feature type="domain" description="HTH La-type RNA-binding" evidence="8">
    <location>
        <begin position="30"/>
        <end position="120"/>
    </location>
</feature>
<evidence type="ECO:0000256" key="4">
    <source>
        <dbReference type="ARBA" id="ARBA00023163"/>
    </source>
</evidence>
<dbReference type="InterPro" id="IPR036388">
    <property type="entry name" value="WH-like_DNA-bd_sf"/>
</dbReference>
<feature type="compositionally biased region" description="Basic and acidic residues" evidence="7">
    <location>
        <begin position="141"/>
        <end position="151"/>
    </location>
</feature>
<proteinExistence type="predicted"/>
<evidence type="ECO:0000256" key="2">
    <source>
        <dbReference type="ARBA" id="ARBA00022884"/>
    </source>
</evidence>
<feature type="compositionally biased region" description="Basic and acidic residues" evidence="7">
    <location>
        <begin position="160"/>
        <end position="188"/>
    </location>
</feature>
<protein>
    <submittedName>
        <fullName evidence="9">Putative multi-sex-combs protein</fullName>
    </submittedName>
</protein>
<dbReference type="EMBL" id="JTDY01000513">
    <property type="protein sequence ID" value="KOB76830.1"/>
    <property type="molecule type" value="Genomic_DNA"/>
</dbReference>
<accession>A0A0L7LN22</accession>
<sequence>MPDSIAAEETVVSLEHEAKHDDHSPRKRIRHRKKQLYDNILKQMEFYFSEANLSKDRFLGDLVKNDPWVPLDLFLKFNKIRTLSQDLNDIAKAMKHSSLLELSEDRTKVKRKVPVLPYDADERTVYVESIPVSATREWLQRVSEKEEFEPPKKKKKNKEKRPAKGLDLKLGQDSDSEKKADTPSDENKSITSITPTEKIYQEMHLDSR</sequence>
<evidence type="ECO:0000256" key="3">
    <source>
        <dbReference type="ARBA" id="ARBA00023015"/>
    </source>
</evidence>
<organism evidence="9 10">
    <name type="scientific">Operophtera brumata</name>
    <name type="common">Winter moth</name>
    <name type="synonym">Phalaena brumata</name>
    <dbReference type="NCBI Taxonomy" id="104452"/>
    <lineage>
        <taxon>Eukaryota</taxon>
        <taxon>Metazoa</taxon>
        <taxon>Ecdysozoa</taxon>
        <taxon>Arthropoda</taxon>
        <taxon>Hexapoda</taxon>
        <taxon>Insecta</taxon>
        <taxon>Pterygota</taxon>
        <taxon>Neoptera</taxon>
        <taxon>Endopterygota</taxon>
        <taxon>Lepidoptera</taxon>
        <taxon>Glossata</taxon>
        <taxon>Ditrysia</taxon>
        <taxon>Geometroidea</taxon>
        <taxon>Geometridae</taxon>
        <taxon>Larentiinae</taxon>
        <taxon>Operophtera</taxon>
    </lineage>
</organism>
<dbReference type="PANTHER" id="PTHR22792">
    <property type="entry name" value="LUPUS LA PROTEIN-RELATED"/>
    <property type="match status" value="1"/>
</dbReference>
<evidence type="ECO:0000313" key="9">
    <source>
        <dbReference type="EMBL" id="KOB76830.1"/>
    </source>
</evidence>
<evidence type="ECO:0000313" key="10">
    <source>
        <dbReference type="Proteomes" id="UP000037510"/>
    </source>
</evidence>
<dbReference type="InterPro" id="IPR036390">
    <property type="entry name" value="WH_DNA-bd_sf"/>
</dbReference>
<evidence type="ECO:0000259" key="8">
    <source>
        <dbReference type="PROSITE" id="PS50961"/>
    </source>
</evidence>
<dbReference type="GO" id="GO:0005634">
    <property type="term" value="C:nucleus"/>
    <property type="evidence" value="ECO:0007669"/>
    <property type="project" value="UniProtKB-SubCell"/>
</dbReference>
<comment type="caution">
    <text evidence="9">The sequence shown here is derived from an EMBL/GenBank/DDBJ whole genome shotgun (WGS) entry which is preliminary data.</text>
</comment>
<dbReference type="SMART" id="SM00715">
    <property type="entry name" value="LA"/>
    <property type="match status" value="1"/>
</dbReference>
<evidence type="ECO:0000256" key="6">
    <source>
        <dbReference type="PROSITE-ProRule" id="PRU00332"/>
    </source>
</evidence>
<dbReference type="PROSITE" id="PS50961">
    <property type="entry name" value="HTH_LA"/>
    <property type="match status" value="1"/>
</dbReference>
<dbReference type="Proteomes" id="UP000037510">
    <property type="component" value="Unassembled WGS sequence"/>
</dbReference>
<evidence type="ECO:0000256" key="1">
    <source>
        <dbReference type="ARBA" id="ARBA00004123"/>
    </source>
</evidence>